<gene>
    <name evidence="1" type="ORF">IRI77_36650</name>
</gene>
<reference evidence="1 2" key="1">
    <citation type="submission" date="2020-10" db="EMBL/GenBank/DDBJ databases">
        <title>Complete genome sequence of Paludibaculum fermentans P105T, a facultatively anaerobic acidobacterium capable of dissimilatory Fe(III) reduction.</title>
        <authorList>
            <person name="Dedysh S.N."/>
            <person name="Beletsky A.V."/>
            <person name="Kulichevskaya I.S."/>
            <person name="Mardanov A.V."/>
            <person name="Ravin N.V."/>
        </authorList>
    </citation>
    <scope>NUCLEOTIDE SEQUENCE [LARGE SCALE GENOMIC DNA]</scope>
    <source>
        <strain evidence="1 2">P105</strain>
    </source>
</reference>
<sequence>MRGMITPERLAERVCRTLDVPAKDNAEGITEMLRTALTETRDRAIGASKTACLEIAEDEAERSRSVGSTAAQQTALTIAARIRKRYVEVRS</sequence>
<evidence type="ECO:0000313" key="1">
    <source>
        <dbReference type="EMBL" id="QOY88208.1"/>
    </source>
</evidence>
<dbReference type="KEGG" id="pfer:IRI77_36650"/>
<proteinExistence type="predicted"/>
<dbReference type="EMBL" id="CP063849">
    <property type="protein sequence ID" value="QOY88208.1"/>
    <property type="molecule type" value="Genomic_DNA"/>
</dbReference>
<name>A0A7S7SKY5_PALFE</name>
<evidence type="ECO:0000313" key="2">
    <source>
        <dbReference type="Proteomes" id="UP000593892"/>
    </source>
</evidence>
<dbReference type="AlphaFoldDB" id="A0A7S7SKY5"/>
<dbReference type="RefSeq" id="WP_194449871.1">
    <property type="nucleotide sequence ID" value="NZ_CP063849.1"/>
</dbReference>
<dbReference type="Proteomes" id="UP000593892">
    <property type="component" value="Chromosome"/>
</dbReference>
<accession>A0A7S7SKY5</accession>
<protein>
    <submittedName>
        <fullName evidence="1">Uncharacterized protein</fullName>
    </submittedName>
</protein>
<keyword evidence="2" id="KW-1185">Reference proteome</keyword>
<organism evidence="1 2">
    <name type="scientific">Paludibaculum fermentans</name>
    <dbReference type="NCBI Taxonomy" id="1473598"/>
    <lineage>
        <taxon>Bacteria</taxon>
        <taxon>Pseudomonadati</taxon>
        <taxon>Acidobacteriota</taxon>
        <taxon>Terriglobia</taxon>
        <taxon>Bryobacterales</taxon>
        <taxon>Bryobacteraceae</taxon>
        <taxon>Paludibaculum</taxon>
    </lineage>
</organism>